<dbReference type="STRING" id="1245528.M3IP89"/>
<feature type="compositionally biased region" description="Acidic residues" evidence="1">
    <location>
        <begin position="287"/>
        <end position="303"/>
    </location>
</feature>
<evidence type="ECO:0000313" key="2">
    <source>
        <dbReference type="EMBL" id="EMG48241.1"/>
    </source>
</evidence>
<dbReference type="OrthoDB" id="3981267at2759"/>
<organism evidence="2 3">
    <name type="scientific">Candida maltosa (strain Xu316)</name>
    <name type="common">Yeast</name>
    <dbReference type="NCBI Taxonomy" id="1245528"/>
    <lineage>
        <taxon>Eukaryota</taxon>
        <taxon>Fungi</taxon>
        <taxon>Dikarya</taxon>
        <taxon>Ascomycota</taxon>
        <taxon>Saccharomycotina</taxon>
        <taxon>Pichiomycetes</taxon>
        <taxon>Debaryomycetaceae</taxon>
        <taxon>Candida/Lodderomyces clade</taxon>
        <taxon>Candida</taxon>
    </lineage>
</organism>
<reference evidence="2 3" key="1">
    <citation type="submission" date="2013-02" db="EMBL/GenBank/DDBJ databases">
        <title>Genome sequence of Candida maltosa Xu316, a potential industrial strain for xylitol and ethanol production.</title>
        <authorList>
            <person name="Yu J."/>
            <person name="Wang Q."/>
            <person name="Geng X."/>
            <person name="Bao W."/>
            <person name="He P."/>
            <person name="Cai J."/>
        </authorList>
    </citation>
    <scope>NUCLEOTIDE SEQUENCE [LARGE SCALE GENOMIC DNA]</scope>
    <source>
        <strain evidence="3">Xu316</strain>
    </source>
</reference>
<dbReference type="Proteomes" id="UP000011777">
    <property type="component" value="Unassembled WGS sequence"/>
</dbReference>
<comment type="caution">
    <text evidence="2">The sequence shown here is derived from an EMBL/GenBank/DDBJ whole genome shotgun (WGS) entry which is preliminary data.</text>
</comment>
<name>M3IP89_CANMX</name>
<evidence type="ECO:0000256" key="1">
    <source>
        <dbReference type="SAM" id="MobiDB-lite"/>
    </source>
</evidence>
<dbReference type="eggNOG" id="ENOG502S6B4">
    <property type="taxonomic scope" value="Eukaryota"/>
</dbReference>
<dbReference type="HOGENOM" id="CLU_811318_0_0_1"/>
<evidence type="ECO:0000313" key="3">
    <source>
        <dbReference type="Proteomes" id="UP000011777"/>
    </source>
</evidence>
<dbReference type="AlphaFoldDB" id="M3IP89"/>
<protein>
    <submittedName>
        <fullName evidence="2">Uncharacterized protein</fullName>
    </submittedName>
</protein>
<feature type="compositionally biased region" description="Low complexity" evidence="1">
    <location>
        <begin position="28"/>
        <end position="39"/>
    </location>
</feature>
<gene>
    <name evidence="2" type="ORF">G210_1211</name>
</gene>
<feature type="region of interest" description="Disordered" evidence="1">
    <location>
        <begin position="28"/>
        <end position="78"/>
    </location>
</feature>
<feature type="region of interest" description="Disordered" evidence="1">
    <location>
        <begin position="258"/>
        <end position="320"/>
    </location>
</feature>
<sequence length="320" mass="35634">MDDRNKRQHSILYPSVINKNQNQTLVTTTTGATQGGTNTLNSNPITKPQPPKKPQGLKNLAYPPSYEFIPGGNPPNNLPNRTTSNIPMSPDGYVFVKGYPGGGGAAAVTADQIPRNMPTYFPKRMCSTTNNNTQTQQPLGQLPPPYLHQTQPPLVINGTGSSMDVSNLEIFNTLNPRKAPNMNYKEKILNWMATIPQFNNSENNEIYIDCYPGVISTSVTPTGSDDEIDLADIEDILELQAQKVTRYVTRLYFHEDDNWDDISNDSPDRQHTRGGDCLVSVNREMDTNEDEVEEDEDEDDEDGVGYGYRDIDLPVAFETD</sequence>
<accession>M3IP89</accession>
<keyword evidence="3" id="KW-1185">Reference proteome</keyword>
<proteinExistence type="predicted"/>
<dbReference type="OMA" id="NEIYIDC"/>
<dbReference type="EMBL" id="AOGT01001182">
    <property type="protein sequence ID" value="EMG48241.1"/>
    <property type="molecule type" value="Genomic_DNA"/>
</dbReference>